<dbReference type="EMBL" id="JANJYI010000008">
    <property type="protein sequence ID" value="KAK2638709.1"/>
    <property type="molecule type" value="Genomic_DNA"/>
</dbReference>
<sequence length="128" mass="14161">MLRLICINLNTDAQIVDQVDYHQNVLYFEEMDKFLCFCVQRLIMLLRDVCCCGWLTSDARFILVTSGLVGDCDVGGAGIYSYYLSYCCIVADIKLEASSTTSIAICGLLSTADGCISLQFSVVELKLL</sequence>
<accession>A0AAD9TMA4</accession>
<evidence type="ECO:0000313" key="1">
    <source>
        <dbReference type="EMBL" id="KAK2638709.1"/>
    </source>
</evidence>
<reference evidence="1" key="1">
    <citation type="journal article" date="2023" name="Plant J.">
        <title>Genome sequences and population genomics provide insights into the demographic history, inbreeding, and mutation load of two 'living fossil' tree species of Dipteronia.</title>
        <authorList>
            <person name="Feng Y."/>
            <person name="Comes H.P."/>
            <person name="Chen J."/>
            <person name="Zhu S."/>
            <person name="Lu R."/>
            <person name="Zhang X."/>
            <person name="Li P."/>
            <person name="Qiu J."/>
            <person name="Olsen K.M."/>
            <person name="Qiu Y."/>
        </authorList>
    </citation>
    <scope>NUCLEOTIDE SEQUENCE</scope>
    <source>
        <strain evidence="1">KIB01</strain>
    </source>
</reference>
<evidence type="ECO:0000313" key="2">
    <source>
        <dbReference type="Proteomes" id="UP001280121"/>
    </source>
</evidence>
<organism evidence="1 2">
    <name type="scientific">Dipteronia dyeriana</name>
    <dbReference type="NCBI Taxonomy" id="168575"/>
    <lineage>
        <taxon>Eukaryota</taxon>
        <taxon>Viridiplantae</taxon>
        <taxon>Streptophyta</taxon>
        <taxon>Embryophyta</taxon>
        <taxon>Tracheophyta</taxon>
        <taxon>Spermatophyta</taxon>
        <taxon>Magnoliopsida</taxon>
        <taxon>eudicotyledons</taxon>
        <taxon>Gunneridae</taxon>
        <taxon>Pentapetalae</taxon>
        <taxon>rosids</taxon>
        <taxon>malvids</taxon>
        <taxon>Sapindales</taxon>
        <taxon>Sapindaceae</taxon>
        <taxon>Hippocastanoideae</taxon>
        <taxon>Acereae</taxon>
        <taxon>Dipteronia</taxon>
    </lineage>
</organism>
<protein>
    <submittedName>
        <fullName evidence="1">Uncharacterized protein</fullName>
    </submittedName>
</protein>
<dbReference type="Proteomes" id="UP001280121">
    <property type="component" value="Unassembled WGS sequence"/>
</dbReference>
<gene>
    <name evidence="1" type="ORF">Ddye_026504</name>
</gene>
<dbReference type="AlphaFoldDB" id="A0AAD9TMA4"/>
<keyword evidence="2" id="KW-1185">Reference proteome</keyword>
<proteinExistence type="predicted"/>
<comment type="caution">
    <text evidence="1">The sequence shown here is derived from an EMBL/GenBank/DDBJ whole genome shotgun (WGS) entry which is preliminary data.</text>
</comment>
<name>A0AAD9TMA4_9ROSI</name>